<evidence type="ECO:0000256" key="5">
    <source>
        <dbReference type="SAM" id="MobiDB-lite"/>
    </source>
</evidence>
<evidence type="ECO:0000259" key="7">
    <source>
        <dbReference type="Pfam" id="PF03151"/>
    </source>
</evidence>
<sequence>MLRPSHRQTGKDSRMSFTETDPLIARQEVGSDAQLKAKEPRVWLLHRPLPYYHEPRPSEERGPFGLPSLAAMEGFLSCLLYFLVSLSITLFNKTVLSTYHFRFVTVLLLVQTLVTVGIVLVARAIHVVDYPQLTLRRAWQLMPLSVFNLGRILTSLGSLSHLNVPTNSAILRSGTLVVVVAEWCWFGWIPSTLIFMSVVMQVIGAGLASWYDLHFVAIGCALAMGCNFFAAGYQVQMKADLTSQAGRRENIISLLMYQSLLSLPPLFVWSLVGGDLLHAWRFGPLWTDAGFQLCLFSSSTLAALLNFSNMLACRYTSPLSVTVTSNLKSIAADVLGVFLFPDVTLSVGYVAGVFLSAGGAFWFGLIKTMESKRANTKRAEDSSDRRQSSADTNVEDSSVSGECESTAREKDAMNSQQGG</sequence>
<dbReference type="Proteomes" id="UP000041254">
    <property type="component" value="Unassembled WGS sequence"/>
</dbReference>
<feature type="compositionally biased region" description="Polar residues" evidence="5">
    <location>
        <begin position="389"/>
        <end position="400"/>
    </location>
</feature>
<evidence type="ECO:0000256" key="2">
    <source>
        <dbReference type="ARBA" id="ARBA00022692"/>
    </source>
</evidence>
<dbReference type="Pfam" id="PF03151">
    <property type="entry name" value="TPT"/>
    <property type="match status" value="1"/>
</dbReference>
<feature type="domain" description="Sugar phosphate transporter" evidence="7">
    <location>
        <begin position="76"/>
        <end position="361"/>
    </location>
</feature>
<keyword evidence="3 6" id="KW-1133">Transmembrane helix</keyword>
<evidence type="ECO:0000256" key="3">
    <source>
        <dbReference type="ARBA" id="ARBA00022989"/>
    </source>
</evidence>
<dbReference type="VEuPathDB" id="CryptoDB:Vbra_10805"/>
<evidence type="ECO:0000256" key="4">
    <source>
        <dbReference type="ARBA" id="ARBA00023136"/>
    </source>
</evidence>
<dbReference type="InterPro" id="IPR050186">
    <property type="entry name" value="TPT_transporter"/>
</dbReference>
<evidence type="ECO:0000256" key="1">
    <source>
        <dbReference type="ARBA" id="ARBA00004141"/>
    </source>
</evidence>
<keyword evidence="2 6" id="KW-0812">Transmembrane</keyword>
<feature type="transmembrane region" description="Helical" evidence="6">
    <location>
        <begin position="145"/>
        <end position="164"/>
    </location>
</feature>
<evidence type="ECO:0000256" key="6">
    <source>
        <dbReference type="SAM" id="Phobius"/>
    </source>
</evidence>
<dbReference type="OMA" id="ERTINFP"/>
<feature type="transmembrane region" description="Helical" evidence="6">
    <location>
        <begin position="69"/>
        <end position="91"/>
    </location>
</feature>
<keyword evidence="4 6" id="KW-0472">Membrane</keyword>
<evidence type="ECO:0000313" key="9">
    <source>
        <dbReference type="Proteomes" id="UP000041254"/>
    </source>
</evidence>
<accession>A0A0G4E8B4</accession>
<name>A0A0G4E8B4_VITBC</name>
<evidence type="ECO:0000313" key="8">
    <source>
        <dbReference type="EMBL" id="CEL91645.1"/>
    </source>
</evidence>
<keyword evidence="9" id="KW-1185">Reference proteome</keyword>
<reference evidence="8 9" key="1">
    <citation type="submission" date="2014-11" db="EMBL/GenBank/DDBJ databases">
        <authorList>
            <person name="Zhu J."/>
            <person name="Qi W."/>
            <person name="Song R."/>
        </authorList>
    </citation>
    <scope>NUCLEOTIDE SEQUENCE [LARGE SCALE GENOMIC DNA]</scope>
</reference>
<feature type="compositionally biased region" description="Basic and acidic residues" evidence="5">
    <location>
        <begin position="374"/>
        <end position="388"/>
    </location>
</feature>
<dbReference type="PANTHER" id="PTHR11132">
    <property type="entry name" value="SOLUTE CARRIER FAMILY 35"/>
    <property type="match status" value="1"/>
</dbReference>
<dbReference type="AlphaFoldDB" id="A0A0G4E8B4"/>
<dbReference type="InterPro" id="IPR004853">
    <property type="entry name" value="Sugar_P_trans_dom"/>
</dbReference>
<protein>
    <recommendedName>
        <fullName evidence="7">Sugar phosphate transporter domain-containing protein</fullName>
    </recommendedName>
</protein>
<dbReference type="PhylomeDB" id="A0A0G4E8B4"/>
<feature type="transmembrane region" description="Helical" evidence="6">
    <location>
        <begin position="176"/>
        <end position="203"/>
    </location>
</feature>
<dbReference type="EMBL" id="CDMY01000007">
    <property type="protein sequence ID" value="CEL91645.1"/>
    <property type="molecule type" value="Genomic_DNA"/>
</dbReference>
<dbReference type="InParanoid" id="A0A0G4E8B4"/>
<feature type="transmembrane region" description="Helical" evidence="6">
    <location>
        <begin position="346"/>
        <end position="366"/>
    </location>
</feature>
<feature type="region of interest" description="Disordered" evidence="5">
    <location>
        <begin position="374"/>
        <end position="419"/>
    </location>
</feature>
<feature type="transmembrane region" description="Helical" evidence="6">
    <location>
        <begin position="319"/>
        <end position="340"/>
    </location>
</feature>
<dbReference type="GO" id="GO:0016020">
    <property type="term" value="C:membrane"/>
    <property type="evidence" value="ECO:0007669"/>
    <property type="project" value="UniProtKB-SubCell"/>
</dbReference>
<feature type="transmembrane region" description="Helical" evidence="6">
    <location>
        <begin position="103"/>
        <end position="125"/>
    </location>
</feature>
<gene>
    <name evidence="8" type="ORF">Vbra_10805</name>
</gene>
<feature type="transmembrane region" description="Helical" evidence="6">
    <location>
        <begin position="209"/>
        <end position="230"/>
    </location>
</feature>
<feature type="transmembrane region" description="Helical" evidence="6">
    <location>
        <begin position="289"/>
        <end position="307"/>
    </location>
</feature>
<comment type="subcellular location">
    <subcellularLocation>
        <location evidence="1">Membrane</location>
        <topology evidence="1">Multi-pass membrane protein</topology>
    </subcellularLocation>
</comment>
<feature type="transmembrane region" description="Helical" evidence="6">
    <location>
        <begin position="251"/>
        <end position="269"/>
    </location>
</feature>
<dbReference type="OrthoDB" id="417037at2759"/>
<proteinExistence type="predicted"/>
<organism evidence="8 9">
    <name type="scientific">Vitrella brassicaformis (strain CCMP3155)</name>
    <dbReference type="NCBI Taxonomy" id="1169540"/>
    <lineage>
        <taxon>Eukaryota</taxon>
        <taxon>Sar</taxon>
        <taxon>Alveolata</taxon>
        <taxon>Colpodellida</taxon>
        <taxon>Vitrellaceae</taxon>
        <taxon>Vitrella</taxon>
    </lineage>
</organism>